<evidence type="ECO:0000313" key="2">
    <source>
        <dbReference type="Proteomes" id="UP000271162"/>
    </source>
</evidence>
<dbReference type="EMBL" id="UYSL01019810">
    <property type="protein sequence ID" value="VDL70150.1"/>
    <property type="molecule type" value="Genomic_DNA"/>
</dbReference>
<sequence length="217" mass="25443">MTKFNVTNLVTRTEEVKFYRCVQMLTCYDNGGVAFRFWCWIMRLFFVKPSHGPRSQTLRRKQYVERLKSIELRKSAPGLNKRVAKAFVRNALWNPSAIRPREEMPVEKEPYVFQQDGAPAHKAKLVQEWCRSNLTDFVAAKDWPPNCPDLNPLDYSIWAVLEKKVCSTRHSSLDSLKAALVKAWDELDNDYLRRTVDAFPKRLRSCNRQKGGRIERF</sequence>
<dbReference type="PANTHER" id="PTHR47326">
    <property type="entry name" value="TRANSPOSABLE ELEMENT TC3 TRANSPOSASE-LIKE PROTEIN"/>
    <property type="match status" value="1"/>
</dbReference>
<dbReference type="PANTHER" id="PTHR47326:SF1">
    <property type="entry name" value="HTH PSQ-TYPE DOMAIN-CONTAINING PROTEIN"/>
    <property type="match status" value="1"/>
</dbReference>
<reference evidence="3" key="1">
    <citation type="submission" date="2017-02" db="UniProtKB">
        <authorList>
            <consortium name="WormBaseParasite"/>
        </authorList>
    </citation>
    <scope>IDENTIFICATION</scope>
</reference>
<name>A0A0N4XUY5_NIPBR</name>
<proteinExistence type="predicted"/>
<dbReference type="WBParaSite" id="NBR_0000656001-mRNA-1">
    <property type="protein sequence ID" value="NBR_0000656001-mRNA-1"/>
    <property type="gene ID" value="NBR_0000656001"/>
</dbReference>
<evidence type="ECO:0000313" key="3">
    <source>
        <dbReference type="WBParaSite" id="NBR_0000656001-mRNA-1"/>
    </source>
</evidence>
<dbReference type="AlphaFoldDB" id="A0A0N4XUY5"/>
<dbReference type="GO" id="GO:0003676">
    <property type="term" value="F:nucleic acid binding"/>
    <property type="evidence" value="ECO:0007669"/>
    <property type="project" value="InterPro"/>
</dbReference>
<accession>A0A0N4XUY5</accession>
<dbReference type="STRING" id="27835.A0A0N4XUY5"/>
<dbReference type="Gene3D" id="3.30.420.10">
    <property type="entry name" value="Ribonuclease H-like superfamily/Ribonuclease H"/>
    <property type="match status" value="1"/>
</dbReference>
<reference evidence="1 2" key="2">
    <citation type="submission" date="2018-11" db="EMBL/GenBank/DDBJ databases">
        <authorList>
            <consortium name="Pathogen Informatics"/>
        </authorList>
    </citation>
    <scope>NUCLEOTIDE SEQUENCE [LARGE SCALE GENOMIC DNA]</scope>
</reference>
<evidence type="ECO:0000313" key="1">
    <source>
        <dbReference type="EMBL" id="VDL70150.1"/>
    </source>
</evidence>
<dbReference type="InterPro" id="IPR036397">
    <property type="entry name" value="RNaseH_sf"/>
</dbReference>
<organism evidence="3">
    <name type="scientific">Nippostrongylus brasiliensis</name>
    <name type="common">Rat hookworm</name>
    <dbReference type="NCBI Taxonomy" id="27835"/>
    <lineage>
        <taxon>Eukaryota</taxon>
        <taxon>Metazoa</taxon>
        <taxon>Ecdysozoa</taxon>
        <taxon>Nematoda</taxon>
        <taxon>Chromadorea</taxon>
        <taxon>Rhabditida</taxon>
        <taxon>Rhabditina</taxon>
        <taxon>Rhabditomorpha</taxon>
        <taxon>Strongyloidea</taxon>
        <taxon>Heligmosomidae</taxon>
        <taxon>Nippostrongylus</taxon>
    </lineage>
</organism>
<dbReference type="Proteomes" id="UP000271162">
    <property type="component" value="Unassembled WGS sequence"/>
</dbReference>
<keyword evidence="2" id="KW-1185">Reference proteome</keyword>
<gene>
    <name evidence="1" type="ORF">NBR_LOCUS6561</name>
</gene>
<protein>
    <submittedName>
        <fullName evidence="3">DDE_3 domain-containing protein</fullName>
    </submittedName>
</protein>